<keyword evidence="5 6" id="KW-0560">Oxidoreductase</keyword>
<keyword evidence="2 6" id="KW-0285">Flavoprotein</keyword>
<dbReference type="OrthoDB" id="66881at2759"/>
<comment type="similarity">
    <text evidence="1 6">Belongs to the FMO family.</text>
</comment>
<dbReference type="PIRSF" id="PIRSF000332">
    <property type="entry name" value="FMO"/>
    <property type="match status" value="1"/>
</dbReference>
<dbReference type="AlphaFoldDB" id="A0A068UK22"/>
<evidence type="ECO:0000256" key="2">
    <source>
        <dbReference type="ARBA" id="ARBA00022630"/>
    </source>
</evidence>
<dbReference type="InterPro" id="IPR036188">
    <property type="entry name" value="FAD/NAD-bd_sf"/>
</dbReference>
<keyword evidence="6" id="KW-0503">Monooxygenase</keyword>
<keyword evidence="3 6" id="KW-0274">FAD</keyword>
<protein>
    <recommendedName>
        <fullName evidence="6">Flavin-containing monooxygenase</fullName>
        <ecNumber evidence="6">1.-.-.-</ecNumber>
    </recommendedName>
</protein>
<evidence type="ECO:0000256" key="5">
    <source>
        <dbReference type="ARBA" id="ARBA00023002"/>
    </source>
</evidence>
<dbReference type="EMBL" id="HG739113">
    <property type="protein sequence ID" value="CDP07973.1"/>
    <property type="molecule type" value="Genomic_DNA"/>
</dbReference>
<dbReference type="InterPro" id="IPR050346">
    <property type="entry name" value="FMO-like"/>
</dbReference>
<organism evidence="7 8">
    <name type="scientific">Coffea canephora</name>
    <name type="common">Robusta coffee</name>
    <dbReference type="NCBI Taxonomy" id="49390"/>
    <lineage>
        <taxon>Eukaryota</taxon>
        <taxon>Viridiplantae</taxon>
        <taxon>Streptophyta</taxon>
        <taxon>Embryophyta</taxon>
        <taxon>Tracheophyta</taxon>
        <taxon>Spermatophyta</taxon>
        <taxon>Magnoliopsida</taxon>
        <taxon>eudicotyledons</taxon>
        <taxon>Gunneridae</taxon>
        <taxon>Pentapetalae</taxon>
        <taxon>asterids</taxon>
        <taxon>lamiids</taxon>
        <taxon>Gentianales</taxon>
        <taxon>Rubiaceae</taxon>
        <taxon>Ixoroideae</taxon>
        <taxon>Gardenieae complex</taxon>
        <taxon>Bertiereae - Coffeeae clade</taxon>
        <taxon>Coffeeae</taxon>
        <taxon>Coffea</taxon>
    </lineage>
</organism>
<accession>A0A068UK22</accession>
<comment type="cofactor">
    <cofactor evidence="6">
        <name>FAD</name>
        <dbReference type="ChEBI" id="CHEBI:57692"/>
    </cofactor>
</comment>
<evidence type="ECO:0000256" key="4">
    <source>
        <dbReference type="ARBA" id="ARBA00022857"/>
    </source>
</evidence>
<reference evidence="8" key="1">
    <citation type="journal article" date="2014" name="Science">
        <title>The coffee genome provides insight into the convergent evolution of caffeine biosynthesis.</title>
        <authorList>
            <person name="Denoeud F."/>
            <person name="Carretero-Paulet L."/>
            <person name="Dereeper A."/>
            <person name="Droc G."/>
            <person name="Guyot R."/>
            <person name="Pietrella M."/>
            <person name="Zheng C."/>
            <person name="Alberti A."/>
            <person name="Anthony F."/>
            <person name="Aprea G."/>
            <person name="Aury J.M."/>
            <person name="Bento P."/>
            <person name="Bernard M."/>
            <person name="Bocs S."/>
            <person name="Campa C."/>
            <person name="Cenci A."/>
            <person name="Combes M.C."/>
            <person name="Crouzillat D."/>
            <person name="Da Silva C."/>
            <person name="Daddiego L."/>
            <person name="De Bellis F."/>
            <person name="Dussert S."/>
            <person name="Garsmeur O."/>
            <person name="Gayraud T."/>
            <person name="Guignon V."/>
            <person name="Jahn K."/>
            <person name="Jamilloux V."/>
            <person name="Joet T."/>
            <person name="Labadie K."/>
            <person name="Lan T."/>
            <person name="Leclercq J."/>
            <person name="Lepelley M."/>
            <person name="Leroy T."/>
            <person name="Li L.T."/>
            <person name="Librado P."/>
            <person name="Lopez L."/>
            <person name="Munoz A."/>
            <person name="Noel B."/>
            <person name="Pallavicini A."/>
            <person name="Perrotta G."/>
            <person name="Poncet V."/>
            <person name="Pot D."/>
            <person name="Priyono X."/>
            <person name="Rigoreau M."/>
            <person name="Rouard M."/>
            <person name="Rozas J."/>
            <person name="Tranchant-Dubreuil C."/>
            <person name="VanBuren R."/>
            <person name="Zhang Q."/>
            <person name="Andrade A.C."/>
            <person name="Argout X."/>
            <person name="Bertrand B."/>
            <person name="de Kochko A."/>
            <person name="Graziosi G."/>
            <person name="Henry R.J."/>
            <person name="Jayarama X."/>
            <person name="Ming R."/>
            <person name="Nagai C."/>
            <person name="Rounsley S."/>
            <person name="Sankoff D."/>
            <person name="Giuliano G."/>
            <person name="Albert V.A."/>
            <person name="Wincker P."/>
            <person name="Lashermes P."/>
        </authorList>
    </citation>
    <scope>NUCLEOTIDE SEQUENCE [LARGE SCALE GENOMIC DNA]</scope>
    <source>
        <strain evidence="8">cv. DH200-94</strain>
    </source>
</reference>
<dbReference type="Pfam" id="PF00743">
    <property type="entry name" value="FMO-like"/>
    <property type="match status" value="2"/>
</dbReference>
<name>A0A068UK22_COFCA</name>
<dbReference type="Gene3D" id="3.50.50.60">
    <property type="entry name" value="FAD/NAD(P)-binding domain"/>
    <property type="match status" value="2"/>
</dbReference>
<dbReference type="GO" id="GO:0050660">
    <property type="term" value="F:flavin adenine dinucleotide binding"/>
    <property type="evidence" value="ECO:0007669"/>
    <property type="project" value="InterPro"/>
</dbReference>
<dbReference type="InterPro" id="IPR000960">
    <property type="entry name" value="Flavin_mOase"/>
</dbReference>
<evidence type="ECO:0000313" key="8">
    <source>
        <dbReference type="Proteomes" id="UP000295252"/>
    </source>
</evidence>
<dbReference type="PhylomeDB" id="A0A068UK22"/>
<keyword evidence="4" id="KW-0521">NADP</keyword>
<dbReference type="InterPro" id="IPR020946">
    <property type="entry name" value="Flavin_mOase-like"/>
</dbReference>
<dbReference type="SUPFAM" id="SSF51905">
    <property type="entry name" value="FAD/NAD(P)-binding domain"/>
    <property type="match status" value="2"/>
</dbReference>
<dbReference type="Gramene" id="CDP07973">
    <property type="protein sequence ID" value="CDP07973"/>
    <property type="gene ID" value="GSCOC_T00025527001"/>
</dbReference>
<evidence type="ECO:0000256" key="6">
    <source>
        <dbReference type="RuleBase" id="RU361177"/>
    </source>
</evidence>
<evidence type="ECO:0000256" key="1">
    <source>
        <dbReference type="ARBA" id="ARBA00009183"/>
    </source>
</evidence>
<dbReference type="OMA" id="KFVAREP"/>
<evidence type="ECO:0000256" key="3">
    <source>
        <dbReference type="ARBA" id="ARBA00022827"/>
    </source>
</evidence>
<proteinExistence type="inferred from homology"/>
<dbReference type="GO" id="GO:0004499">
    <property type="term" value="F:N,N-dimethylaniline monooxygenase activity"/>
    <property type="evidence" value="ECO:0007669"/>
    <property type="project" value="InterPro"/>
</dbReference>
<evidence type="ECO:0000313" key="7">
    <source>
        <dbReference type="EMBL" id="CDP07973.1"/>
    </source>
</evidence>
<keyword evidence="8" id="KW-1185">Reference proteome</keyword>
<dbReference type="Proteomes" id="UP000295252">
    <property type="component" value="Chromosome III"/>
</dbReference>
<dbReference type="PRINTS" id="PR00370">
    <property type="entry name" value="FMOXYGENASE"/>
</dbReference>
<dbReference type="STRING" id="49390.A0A068UK22"/>
<sequence length="385" mass="43477">MNPQSNVFWYGFVIPTLLIITFESNDLVKAQASTNTVIGAGVSGLVTARELQGEGHQVVVYEKSDQIGGIWVYDPKVESDPLGLDPNGDVVHSSLYNSLQTNLTTQLIEFTDYPFIVSKNNGKKVCFPHHEEVLKFLNKFAIDFGLNQLIRLNSEVINVEQKDDHWIVESKTRGELDSEELFEAVVVCNGHYTIPKLIVVVIGYGPSAYDIGIEISKAAKEVHLSSRFPQVKVTKMDNCGNMWLHKEVEYCYENGEIASKKDGAFVDADIILHCTGYKYDFPFLNTKGIITIDDNRVDPLYKHVFPPQFAPTLSFVGIPSRTVNFRMMELQAKWVAQFLSRQVTLPSREKMLADVEEYYRLPDETGIPKHHTHTLPFGVDAVRLM</sequence>
<gene>
    <name evidence="7" type="ORF">GSCOC_T00025527001</name>
</gene>
<dbReference type="PANTHER" id="PTHR23023">
    <property type="entry name" value="DIMETHYLANILINE MONOOXYGENASE"/>
    <property type="match status" value="1"/>
</dbReference>
<dbReference type="EC" id="1.-.-.-" evidence="6"/>
<dbReference type="InParanoid" id="A0A068UK22"/>
<dbReference type="GO" id="GO:0050661">
    <property type="term" value="F:NADP binding"/>
    <property type="evidence" value="ECO:0007669"/>
    <property type="project" value="InterPro"/>
</dbReference>